<dbReference type="AlphaFoldDB" id="A0A7T0M4H1"/>
<feature type="transmembrane region" description="Helical" evidence="1">
    <location>
        <begin position="130"/>
        <end position="150"/>
    </location>
</feature>
<evidence type="ECO:0000313" key="2">
    <source>
        <dbReference type="EMBL" id="QPL15830.1"/>
    </source>
</evidence>
<dbReference type="EMBL" id="MW208844">
    <property type="protein sequence ID" value="QPL15830.1"/>
    <property type="molecule type" value="Genomic_DNA"/>
</dbReference>
<feature type="transmembrane region" description="Helical" evidence="1">
    <location>
        <begin position="6"/>
        <end position="30"/>
    </location>
</feature>
<reference evidence="2" key="1">
    <citation type="submission" date="2020-11" db="EMBL/GenBank/DDBJ databases">
        <title>The complete mitochondrial genome of Yuukianura szeptyckii Deharveng &amp; Weiner 1984 (Collembola: Neanuridae).</title>
        <authorList>
            <person name="Lee Y.-S."/>
            <person name="Lee T."/>
            <person name="Kim P."/>
            <person name="Son J."/>
            <person name="Wee J."/>
            <person name="Kim Y."/>
            <person name="Cho K."/>
        </authorList>
    </citation>
    <scope>NUCLEOTIDE SEQUENCE</scope>
</reference>
<gene>
    <name evidence="2" type="primary">NADH6</name>
</gene>
<protein>
    <submittedName>
        <fullName evidence="2">NADH dehydrogenase subunit 6</fullName>
    </submittedName>
</protein>
<keyword evidence="1" id="KW-1133">Transmembrane helix</keyword>
<proteinExistence type="predicted"/>
<feature type="transmembrane region" description="Helical" evidence="1">
    <location>
        <begin position="42"/>
        <end position="68"/>
    </location>
</feature>
<keyword evidence="1" id="KW-0812">Transmembrane</keyword>
<name>A0A7T0M4H1_9HEXA</name>
<organism evidence="2">
    <name type="scientific">Yuukianura szeptyckii</name>
    <dbReference type="NCBI Taxonomy" id="1453868"/>
    <lineage>
        <taxon>Eukaryota</taxon>
        <taxon>Metazoa</taxon>
        <taxon>Ecdysozoa</taxon>
        <taxon>Arthropoda</taxon>
        <taxon>Hexapoda</taxon>
        <taxon>Collembola</taxon>
        <taxon>Poduromorpha</taxon>
        <taxon>Poduroidea</taxon>
        <taxon>Neanuridae</taxon>
        <taxon>Neanurinae</taxon>
        <taxon>Lobellini</taxon>
        <taxon>Yuukianura</taxon>
    </lineage>
</organism>
<geneLocation type="mitochondrion" evidence="2"/>
<evidence type="ECO:0000256" key="1">
    <source>
        <dbReference type="SAM" id="Phobius"/>
    </source>
</evidence>
<keyword evidence="2" id="KW-0496">Mitochondrion</keyword>
<sequence length="163" mass="18992">MSFFQLMLMLLNSFFLVMNTTPLMILIVTISQTLMICVFMKMYLFSAWFSFLLFLIFVGGLMILFSYVTSLSPNNPSYIDMNMYIYMFLSMSLILSLFFIFYFQETKFMHLSSNIFVKIYKIYSPSTSTIITSLFLFLLLALLIAVYLILKNSGPLRSVLKSL</sequence>
<feature type="transmembrane region" description="Helical" evidence="1">
    <location>
        <begin position="83"/>
        <end position="103"/>
    </location>
</feature>
<keyword evidence="1" id="KW-0472">Membrane</keyword>
<accession>A0A7T0M4H1</accession>